<dbReference type="Pfam" id="PF19798">
    <property type="entry name" value="Sulfotransfer_5"/>
    <property type="match status" value="1"/>
</dbReference>
<keyword evidence="2" id="KW-0028">Amino-acid biosynthesis</keyword>
<dbReference type="EMBL" id="QDDR01000001">
    <property type="protein sequence ID" value="PVE49590.1"/>
    <property type="molecule type" value="Genomic_DNA"/>
</dbReference>
<protein>
    <submittedName>
        <fullName evidence="3">Sulfotransferase family protein</fullName>
    </submittedName>
</protein>
<dbReference type="PANTHER" id="PTHR42743">
    <property type="entry name" value="AMINO-ACID AMINOTRANSFERASE"/>
    <property type="match status" value="1"/>
</dbReference>
<keyword evidence="3" id="KW-0808">Transferase</keyword>
<name>A0A2T7UXS2_9RHOB</name>
<dbReference type="InterPro" id="IPR027417">
    <property type="entry name" value="P-loop_NTPase"/>
</dbReference>
<proteinExistence type="inferred from homology"/>
<dbReference type="GO" id="GO:0009082">
    <property type="term" value="P:branched-chain amino acid biosynthetic process"/>
    <property type="evidence" value="ECO:0007669"/>
    <property type="project" value="UniProtKB-KW"/>
</dbReference>
<dbReference type="Gene3D" id="3.40.50.300">
    <property type="entry name" value="P-loop containing nucleotide triphosphate hydrolases"/>
    <property type="match status" value="1"/>
</dbReference>
<organism evidence="3 4">
    <name type="scientific">Pararhodobacter aggregans</name>
    <dbReference type="NCBI Taxonomy" id="404875"/>
    <lineage>
        <taxon>Bacteria</taxon>
        <taxon>Pseudomonadati</taxon>
        <taxon>Pseudomonadota</taxon>
        <taxon>Alphaproteobacteria</taxon>
        <taxon>Rhodobacterales</taxon>
        <taxon>Paracoccaceae</taxon>
        <taxon>Pararhodobacter</taxon>
    </lineage>
</organism>
<evidence type="ECO:0000256" key="1">
    <source>
        <dbReference type="ARBA" id="ARBA00009320"/>
    </source>
</evidence>
<evidence type="ECO:0000256" key="2">
    <source>
        <dbReference type="ARBA" id="ARBA00023304"/>
    </source>
</evidence>
<dbReference type="AlphaFoldDB" id="A0A2T7UXS2"/>
<reference evidence="3 4" key="1">
    <citation type="journal article" date="2011" name="Syst. Appl. Microbiol.">
        <title>Defluviimonas denitrificans gen. nov., sp. nov., and Pararhodobacter aggregans gen. nov., sp. nov., non-phototrophic Rhodobacteraceae from the biofilter of a marine aquaculture.</title>
        <authorList>
            <person name="Foesel B.U."/>
            <person name="Drake H.L."/>
            <person name="Schramm A."/>
        </authorList>
    </citation>
    <scope>NUCLEOTIDE SEQUENCE [LARGE SCALE GENOMIC DNA]</scope>
    <source>
        <strain evidence="3 4">D1-19</strain>
    </source>
</reference>
<comment type="similarity">
    <text evidence="1">Belongs to the class-IV pyridoxal-phosphate-dependent aminotransferase family.</text>
</comment>
<keyword evidence="2" id="KW-0100">Branched-chain amino acid biosynthesis</keyword>
<evidence type="ECO:0000313" key="3">
    <source>
        <dbReference type="EMBL" id="PVE49590.1"/>
    </source>
</evidence>
<dbReference type="PANTHER" id="PTHR42743:SF11">
    <property type="entry name" value="AMINODEOXYCHORISMATE LYASE"/>
    <property type="match status" value="1"/>
</dbReference>
<dbReference type="GO" id="GO:0016740">
    <property type="term" value="F:transferase activity"/>
    <property type="evidence" value="ECO:0007669"/>
    <property type="project" value="UniProtKB-KW"/>
</dbReference>
<dbReference type="Proteomes" id="UP000244810">
    <property type="component" value="Unassembled WGS sequence"/>
</dbReference>
<accession>A0A2T7UXS2</accession>
<dbReference type="SUPFAM" id="SSF52540">
    <property type="entry name" value="P-loop containing nucleoside triphosphate hydrolases"/>
    <property type="match status" value="1"/>
</dbReference>
<comment type="caution">
    <text evidence="3">The sequence shown here is derived from an EMBL/GenBank/DDBJ whole genome shotgun (WGS) entry which is preliminary data.</text>
</comment>
<dbReference type="OrthoDB" id="272985at2"/>
<sequence>MRIAMWSGPRNLSTALMYAFAARGDCAVTDEPFYAAYLAMTGLDHPMREAVLSSQPQEPEAVAEALAGEVPEGKPIWYQKHMTQHMLEGVPRDWMGACRHAFLIRHPARVVASYSKKREEPVLADLGFVQQAELFDRVAQAEGVAPPVIDSTALRAAPEARLKALCEALGIGWTPRMLRWEAGPKPYDGIWAPVWYHAVHASTGFEAAEGPLPELPPAYARLAEAALPAYEALAEHAL</sequence>
<gene>
    <name evidence="3" type="ORF">DDE23_00185</name>
</gene>
<keyword evidence="4" id="KW-1185">Reference proteome</keyword>
<evidence type="ECO:0000313" key="4">
    <source>
        <dbReference type="Proteomes" id="UP000244810"/>
    </source>
</evidence>
<dbReference type="InterPro" id="IPR050571">
    <property type="entry name" value="Class-IV_PLP-Dep_Aminotrnsfr"/>
</dbReference>